<name>A0A6C1DQ87_SACPS</name>
<dbReference type="OrthoDB" id="338854at2759"/>
<dbReference type="EMBL" id="CP048986">
    <property type="protein sequence ID" value="QID79035.1"/>
    <property type="molecule type" value="Genomic_DNA"/>
</dbReference>
<protein>
    <submittedName>
        <fullName evidence="3">Nitrogen permease regulator 2</fullName>
    </submittedName>
</protein>
<evidence type="ECO:0000256" key="2">
    <source>
        <dbReference type="SAM" id="MobiDB-lite"/>
    </source>
</evidence>
<reference evidence="3 4" key="1">
    <citation type="journal article" date="2019" name="BMC Genomics">
        <title>Chromosome level assembly and comparative genome analysis confirm lager-brewing yeasts originated from a single hybridization.</title>
        <authorList>
            <person name="Salazar A.N."/>
            <person name="Gorter de Vries A.R."/>
            <person name="van den Broek M."/>
            <person name="Brouwers N."/>
            <person name="de la Torre Cortes P."/>
            <person name="Kuijpers N.G.A."/>
            <person name="Daran J.G."/>
            <person name="Abeel T."/>
        </authorList>
    </citation>
    <scope>NUCLEOTIDE SEQUENCE [LARGE SCALE GENOMIC DNA]</scope>
    <source>
        <strain evidence="3 4">CBS 1483</strain>
    </source>
</reference>
<dbReference type="GO" id="GO:0010508">
    <property type="term" value="P:positive regulation of autophagy"/>
    <property type="evidence" value="ECO:0007669"/>
    <property type="project" value="TreeGrafter"/>
</dbReference>
<dbReference type="AlphaFoldDB" id="A0A6C1DQ87"/>
<dbReference type="InterPro" id="IPR009348">
    <property type="entry name" value="NPR2-like"/>
</dbReference>
<dbReference type="PANTHER" id="PTHR12991:SF10">
    <property type="entry name" value="GATOR COMPLEX PROTEIN NPRL2"/>
    <property type="match status" value="1"/>
</dbReference>
<evidence type="ECO:0000313" key="3">
    <source>
        <dbReference type="EMBL" id="QID79035.1"/>
    </source>
</evidence>
<evidence type="ECO:0000313" key="4">
    <source>
        <dbReference type="Proteomes" id="UP000501346"/>
    </source>
</evidence>
<accession>A0A6C1DQ87</accession>
<feature type="region of interest" description="Disordered" evidence="2">
    <location>
        <begin position="363"/>
        <end position="407"/>
    </location>
</feature>
<dbReference type="GO" id="GO:1904262">
    <property type="term" value="P:negative regulation of TORC1 signaling"/>
    <property type="evidence" value="ECO:0007669"/>
    <property type="project" value="TreeGrafter"/>
</dbReference>
<comment type="similarity">
    <text evidence="1">Belongs to the NPR2 family.</text>
</comment>
<dbReference type="GO" id="GO:0005774">
    <property type="term" value="C:vacuolar membrane"/>
    <property type="evidence" value="ECO:0007669"/>
    <property type="project" value="TreeGrafter"/>
</dbReference>
<feature type="compositionally biased region" description="Polar residues" evidence="2">
    <location>
        <begin position="536"/>
        <end position="548"/>
    </location>
</feature>
<feature type="compositionally biased region" description="Low complexity" evidence="2">
    <location>
        <begin position="161"/>
        <end position="176"/>
    </location>
</feature>
<dbReference type="GO" id="GO:1990130">
    <property type="term" value="C:GATOR1 complex"/>
    <property type="evidence" value="ECO:0007669"/>
    <property type="project" value="TreeGrafter"/>
</dbReference>
<sequence>MVRSSGQRQMLSYFQGFVPIHTIFYSVFHPTEGSKIKYEFPPNNLKNHGINFNTFKNYIIPKPILCHKLITFKYGTYRIVCYPVTINSPIYARNFFSFNFVFVFPYDCETSPYEPAITRLGKMFKVLEEQNQLLSKSERDPVFFDLKVLENSTTTPSIAGPSSTPNPSSNTTPTHPTSEKDTKDMRSSRYSDLIKDLGLPQSAFSIQDLLMRIFQDLNNYSECLIPIDEGNAVDIKIFPLLRPPTTCVSLEDVPLSSVNLKKIIDVNWDPTMMSIVPYIDGLNSIAKISKLSNSDPGLVIECIRHLIYYKCVTLSDIFQFSNIYAPSSLIRNFLTDPLMASDCQSYVTFPEVSKISNLPLNKSLGSGDQDSPSFSVRRKSKSSSIPSNPDSRTTSFSSTSRVSQNSSLNSSFSSIYKDWRQSQTSCSSSNIHVINNHNRFLPTRSCLFDLYRSLSQGQTLKTWYESKYMILKENNIDIRRFITFGLEKRIIYRCYSFPVMINAGSREPKEMTPIITKDLVNNDKLLEKRNHNHLLSATGSRNTAQSGNLKPERPSKVSFEMQRVSSLATGKSTMPKLSDEEEGILEESIRNAETFDKICVLLSKPKLEVESYLNELGEFKVINS</sequence>
<dbReference type="GO" id="GO:0005096">
    <property type="term" value="F:GTPase activator activity"/>
    <property type="evidence" value="ECO:0007669"/>
    <property type="project" value="TreeGrafter"/>
</dbReference>
<gene>
    <name evidence="3" type="primary">NPR2_1</name>
    <name evidence="3" type="ORF">GRS66_001267</name>
</gene>
<evidence type="ECO:0000256" key="1">
    <source>
        <dbReference type="ARBA" id="ARBA00008433"/>
    </source>
</evidence>
<dbReference type="Pfam" id="PF06218">
    <property type="entry name" value="NPR2"/>
    <property type="match status" value="1"/>
</dbReference>
<feature type="region of interest" description="Disordered" evidence="2">
    <location>
        <begin position="154"/>
        <end position="185"/>
    </location>
</feature>
<keyword evidence="4" id="KW-1185">Reference proteome</keyword>
<dbReference type="Proteomes" id="UP000501346">
    <property type="component" value="Chromosome ScV"/>
</dbReference>
<dbReference type="PANTHER" id="PTHR12991">
    <property type="entry name" value="NITROGEN PERMEASE REGULATOR 2/TUMOR SUPPRESSOR CANDIDATE 4"/>
    <property type="match status" value="1"/>
</dbReference>
<feature type="compositionally biased region" description="Low complexity" evidence="2">
    <location>
        <begin position="382"/>
        <end position="407"/>
    </location>
</feature>
<organism evidence="3 4">
    <name type="scientific">Saccharomyces pastorianus</name>
    <name type="common">Lager yeast</name>
    <name type="synonym">Saccharomyces cerevisiae x Saccharomyces eubayanus</name>
    <dbReference type="NCBI Taxonomy" id="27292"/>
    <lineage>
        <taxon>Eukaryota</taxon>
        <taxon>Fungi</taxon>
        <taxon>Dikarya</taxon>
        <taxon>Ascomycota</taxon>
        <taxon>Saccharomycotina</taxon>
        <taxon>Saccharomycetes</taxon>
        <taxon>Saccharomycetales</taxon>
        <taxon>Saccharomycetaceae</taxon>
        <taxon>Saccharomyces</taxon>
    </lineage>
</organism>
<feature type="region of interest" description="Disordered" evidence="2">
    <location>
        <begin position="536"/>
        <end position="559"/>
    </location>
</feature>
<proteinExistence type="inferred from homology"/>